<proteinExistence type="predicted"/>
<organism evidence="1 2">
    <name type="scientific">Avena sativa</name>
    <name type="common">Oat</name>
    <dbReference type="NCBI Taxonomy" id="4498"/>
    <lineage>
        <taxon>Eukaryota</taxon>
        <taxon>Viridiplantae</taxon>
        <taxon>Streptophyta</taxon>
        <taxon>Embryophyta</taxon>
        <taxon>Tracheophyta</taxon>
        <taxon>Spermatophyta</taxon>
        <taxon>Magnoliopsida</taxon>
        <taxon>Liliopsida</taxon>
        <taxon>Poales</taxon>
        <taxon>Poaceae</taxon>
        <taxon>BOP clade</taxon>
        <taxon>Pooideae</taxon>
        <taxon>Poodae</taxon>
        <taxon>Poeae</taxon>
        <taxon>Poeae Chloroplast Group 1 (Aveneae type)</taxon>
        <taxon>Aveninae</taxon>
        <taxon>Avena</taxon>
    </lineage>
</organism>
<name>A0ACD5Y9M4_AVESA</name>
<accession>A0ACD5Y9M4</accession>
<sequence length="739" mass="83757">MDQNQYWFSNINTYQYCPTEKFVESFHSSYRPRLIQEDLGVSNNTVKCEAFKARSSLPRWSIAKACFSREVLLLKRSCPLHIFTTVQIIVLALVISTLFLRTSMNHKSILGANKYIGALFLAIMIVNFNGMVEVAMIIKRLPTFYKQRELLAFPGWALIIPVFLISIPLSLLQTGLWTILTYYVIGCAPSFIRFMKHYLVLFAMHQTSMGLCRLLATVARTLVMANVISTATLVTFFLFGGFIVSKDDVQEWLRWGSWISPFTYAQNAVCLNEFLDRRWATAFHYKNDNTLGEAILGIRGMLTGWHWYWICVSILFGFSMVFNVLSIFALQFMNPPYRHQVNIDATRTMIDCTNRKHGTGKATADTVFSFRPLSLVFQHISYFVDMPKEMLKYGVTGKKLQLLQDVSGALRPGILTALMGITGAGKTTLLDVLAGRKTGGQIEGNIRIAGYPKKQETFSRISGYCEQSDIHSPNLTVYESLHFSAWLRLPSNIESRQRDMFIEQVMDLVELTQLKNAMVGVAGATGLSAEQRKRLTVAVELVASPSIIFMDEPTTGLDARAAANVMRTVKKTVDTGRTVVCTIHQPNIGIFESFDELLLMKRGGQIIYSGSLGPLSSSLIKYFEAIPGVPRIKERQNPAAWMLDISSHTTEHEIGVDYAQIYRSSSLYREKMLLVSELGESAPDTEDLHFPPRYWQNFWAQCMACLWKQRCAYWKNPGHNVVRFLNTFALAILFGIVFW</sequence>
<dbReference type="Proteomes" id="UP001732700">
    <property type="component" value="Chromosome 5D"/>
</dbReference>
<dbReference type="EnsemblPlants" id="AVESA.00010b.r2.5DG0938020.1">
    <property type="protein sequence ID" value="AVESA.00010b.r2.5DG0938020.1.CDS"/>
    <property type="gene ID" value="AVESA.00010b.r2.5DG0938020"/>
</dbReference>
<protein>
    <submittedName>
        <fullName evidence="1">Uncharacterized protein</fullName>
    </submittedName>
</protein>
<reference evidence="1" key="1">
    <citation type="submission" date="2021-05" db="EMBL/GenBank/DDBJ databases">
        <authorList>
            <person name="Scholz U."/>
            <person name="Mascher M."/>
            <person name="Fiebig A."/>
        </authorList>
    </citation>
    <scope>NUCLEOTIDE SEQUENCE [LARGE SCALE GENOMIC DNA]</scope>
</reference>
<keyword evidence="2" id="KW-1185">Reference proteome</keyword>
<reference evidence="1" key="2">
    <citation type="submission" date="2025-09" db="UniProtKB">
        <authorList>
            <consortium name="EnsemblPlants"/>
        </authorList>
    </citation>
    <scope>IDENTIFICATION</scope>
</reference>
<evidence type="ECO:0000313" key="2">
    <source>
        <dbReference type="Proteomes" id="UP001732700"/>
    </source>
</evidence>
<evidence type="ECO:0000313" key="1">
    <source>
        <dbReference type="EnsemblPlants" id="AVESA.00010b.r2.5DG0938020.1.CDS"/>
    </source>
</evidence>